<reference evidence="3 4" key="1">
    <citation type="journal article" date="2012" name="Science">
        <title>The Paleozoic origin of enzymatic lignin decomposition reconstructed from 31 fungal genomes.</title>
        <authorList>
            <person name="Floudas D."/>
            <person name="Binder M."/>
            <person name="Riley R."/>
            <person name="Barry K."/>
            <person name="Blanchette R.A."/>
            <person name="Henrissat B."/>
            <person name="Martinez A.T."/>
            <person name="Otillar R."/>
            <person name="Spatafora J.W."/>
            <person name="Yadav J.S."/>
            <person name="Aerts A."/>
            <person name="Benoit I."/>
            <person name="Boyd A."/>
            <person name="Carlson A."/>
            <person name="Copeland A."/>
            <person name="Coutinho P.M."/>
            <person name="de Vries R.P."/>
            <person name="Ferreira P."/>
            <person name="Findley K."/>
            <person name="Foster B."/>
            <person name="Gaskell J."/>
            <person name="Glotzer D."/>
            <person name="Gorecki P."/>
            <person name="Heitman J."/>
            <person name="Hesse C."/>
            <person name="Hori C."/>
            <person name="Igarashi K."/>
            <person name="Jurgens J.A."/>
            <person name="Kallen N."/>
            <person name="Kersten P."/>
            <person name="Kohler A."/>
            <person name="Kuees U."/>
            <person name="Kumar T.K.A."/>
            <person name="Kuo A."/>
            <person name="LaButti K."/>
            <person name="Larrondo L.F."/>
            <person name="Lindquist E."/>
            <person name="Ling A."/>
            <person name="Lombard V."/>
            <person name="Lucas S."/>
            <person name="Lundell T."/>
            <person name="Martin R."/>
            <person name="McLaughlin D.J."/>
            <person name="Morgenstern I."/>
            <person name="Morin E."/>
            <person name="Murat C."/>
            <person name="Nagy L.G."/>
            <person name="Nolan M."/>
            <person name="Ohm R.A."/>
            <person name="Patyshakuliyeva A."/>
            <person name="Rokas A."/>
            <person name="Ruiz-Duenas F.J."/>
            <person name="Sabat G."/>
            <person name="Salamov A."/>
            <person name="Samejima M."/>
            <person name="Schmutz J."/>
            <person name="Slot J.C."/>
            <person name="St John F."/>
            <person name="Stenlid J."/>
            <person name="Sun H."/>
            <person name="Sun S."/>
            <person name="Syed K."/>
            <person name="Tsang A."/>
            <person name="Wiebenga A."/>
            <person name="Young D."/>
            <person name="Pisabarro A."/>
            <person name="Eastwood D.C."/>
            <person name="Martin F."/>
            <person name="Cullen D."/>
            <person name="Grigoriev I.V."/>
            <person name="Hibbett D.S."/>
        </authorList>
    </citation>
    <scope>NUCLEOTIDE SEQUENCE [LARGE SCALE GENOMIC DNA]</scope>
    <source>
        <strain evidence="3 4">ATCC 11539</strain>
    </source>
</reference>
<evidence type="ECO:0000256" key="1">
    <source>
        <dbReference type="SAM" id="MobiDB-lite"/>
    </source>
</evidence>
<feature type="compositionally biased region" description="Polar residues" evidence="1">
    <location>
        <begin position="31"/>
        <end position="40"/>
    </location>
</feature>
<proteinExistence type="predicted"/>
<name>S7PZT0_GLOTA</name>
<accession>S7PZT0</accession>
<feature type="region of interest" description="Disordered" evidence="1">
    <location>
        <begin position="30"/>
        <end position="50"/>
    </location>
</feature>
<evidence type="ECO:0000259" key="2">
    <source>
        <dbReference type="Pfam" id="PF13391"/>
    </source>
</evidence>
<dbReference type="Pfam" id="PF13391">
    <property type="entry name" value="HNH_2"/>
    <property type="match status" value="1"/>
</dbReference>
<dbReference type="EMBL" id="KB469306">
    <property type="protein sequence ID" value="EPQ53181.1"/>
    <property type="molecule type" value="Genomic_DNA"/>
</dbReference>
<dbReference type="GeneID" id="19302301"/>
<feature type="domain" description="HNH nuclease" evidence="2">
    <location>
        <begin position="63"/>
        <end position="138"/>
    </location>
</feature>
<dbReference type="eggNOG" id="ENOG502SWU8">
    <property type="taxonomic scope" value="Eukaryota"/>
</dbReference>
<dbReference type="KEGG" id="gtr:GLOTRDRAFT_131461"/>
<sequence length="208" mass="22950">MEIIAAGVNRQLAPLIPELCKALFEKRKKTASQTPSGASSKDSDKVDRNSAVVNAVRKRDKACRVSGIPAVDRKRGRNFTEFHVAHVIPLFATGMIVNSPLGTQLSITSPTDIDVPTNAMLMRADIHALFDDYQFGIDAMTSMLYRFEKSGAPFLEGRHTMAIPLGTTGLAAEPEVRREYLRDHFRTCLLWHFKGGGQKARPNPTIVS</sequence>
<dbReference type="RefSeq" id="XP_007868468.1">
    <property type="nucleotide sequence ID" value="XM_007870277.1"/>
</dbReference>
<dbReference type="AlphaFoldDB" id="S7PZT0"/>
<dbReference type="HOGENOM" id="CLU_1321013_0_0_1"/>
<evidence type="ECO:0000313" key="3">
    <source>
        <dbReference type="EMBL" id="EPQ53181.1"/>
    </source>
</evidence>
<keyword evidence="4" id="KW-1185">Reference proteome</keyword>
<dbReference type="OMA" id="DWLLLEH"/>
<dbReference type="OrthoDB" id="2142759at2759"/>
<dbReference type="InterPro" id="IPR003615">
    <property type="entry name" value="HNH_nuc"/>
</dbReference>
<organism evidence="3 4">
    <name type="scientific">Gloeophyllum trabeum (strain ATCC 11539 / FP-39264 / Madison 617)</name>
    <name type="common">Brown rot fungus</name>
    <dbReference type="NCBI Taxonomy" id="670483"/>
    <lineage>
        <taxon>Eukaryota</taxon>
        <taxon>Fungi</taxon>
        <taxon>Dikarya</taxon>
        <taxon>Basidiomycota</taxon>
        <taxon>Agaricomycotina</taxon>
        <taxon>Agaricomycetes</taxon>
        <taxon>Gloeophyllales</taxon>
        <taxon>Gloeophyllaceae</taxon>
        <taxon>Gloeophyllum</taxon>
    </lineage>
</organism>
<evidence type="ECO:0000313" key="4">
    <source>
        <dbReference type="Proteomes" id="UP000030669"/>
    </source>
</evidence>
<gene>
    <name evidence="3" type="ORF">GLOTRDRAFT_131461</name>
</gene>
<protein>
    <recommendedName>
        <fullName evidence="2">HNH nuclease domain-containing protein</fullName>
    </recommendedName>
</protein>
<dbReference type="Proteomes" id="UP000030669">
    <property type="component" value="Unassembled WGS sequence"/>
</dbReference>